<keyword evidence="10" id="KW-0175">Coiled coil</keyword>
<dbReference type="InterPro" id="IPR011006">
    <property type="entry name" value="CheY-like_superfamily"/>
</dbReference>
<dbReference type="InterPro" id="IPR003594">
    <property type="entry name" value="HATPase_dom"/>
</dbReference>
<feature type="modified residue" description="4-aspartylphosphate" evidence="9">
    <location>
        <position position="65"/>
    </location>
</feature>
<proteinExistence type="predicted"/>
<comment type="caution">
    <text evidence="13">The sequence shown here is derived from an EMBL/GenBank/DDBJ whole genome shotgun (WGS) entry which is preliminary data.</text>
</comment>
<dbReference type="Pfam" id="PF00512">
    <property type="entry name" value="HisKA"/>
    <property type="match status" value="1"/>
</dbReference>
<keyword evidence="7" id="KW-0067">ATP-binding</keyword>
<organism evidence="13 14">
    <name type="scientific">Paenibacillus eucommiae</name>
    <dbReference type="NCBI Taxonomy" id="1355755"/>
    <lineage>
        <taxon>Bacteria</taxon>
        <taxon>Bacillati</taxon>
        <taxon>Bacillota</taxon>
        <taxon>Bacilli</taxon>
        <taxon>Bacillales</taxon>
        <taxon>Paenibacillaceae</taxon>
        <taxon>Paenibacillus</taxon>
    </lineage>
</organism>
<keyword evidence="4" id="KW-0808">Transferase</keyword>
<gene>
    <name evidence="13" type="ORF">J2Z66_000571</name>
</gene>
<evidence type="ECO:0000313" key="13">
    <source>
        <dbReference type="EMBL" id="MBP1988976.1"/>
    </source>
</evidence>
<accession>A0ABS4IPY7</accession>
<evidence type="ECO:0000313" key="14">
    <source>
        <dbReference type="Proteomes" id="UP001519287"/>
    </source>
</evidence>
<dbReference type="Gene3D" id="3.40.50.2300">
    <property type="match status" value="1"/>
</dbReference>
<dbReference type="InterPro" id="IPR036890">
    <property type="entry name" value="HATPase_C_sf"/>
</dbReference>
<dbReference type="InterPro" id="IPR005467">
    <property type="entry name" value="His_kinase_dom"/>
</dbReference>
<dbReference type="SMART" id="SM00388">
    <property type="entry name" value="HisKA"/>
    <property type="match status" value="1"/>
</dbReference>
<feature type="domain" description="Response regulatory" evidence="12">
    <location>
        <begin position="16"/>
        <end position="133"/>
    </location>
</feature>
<dbReference type="PRINTS" id="PR00344">
    <property type="entry name" value="BCTRLSENSOR"/>
</dbReference>
<keyword evidence="3 9" id="KW-0597">Phosphoprotein</keyword>
<keyword evidence="14" id="KW-1185">Reference proteome</keyword>
<feature type="coiled-coil region" evidence="10">
    <location>
        <begin position="135"/>
        <end position="169"/>
    </location>
</feature>
<keyword evidence="6 13" id="KW-0418">Kinase</keyword>
<dbReference type="EC" id="2.7.13.3" evidence="2"/>
<evidence type="ECO:0000256" key="6">
    <source>
        <dbReference type="ARBA" id="ARBA00022777"/>
    </source>
</evidence>
<evidence type="ECO:0000256" key="4">
    <source>
        <dbReference type="ARBA" id="ARBA00022679"/>
    </source>
</evidence>
<name>A0ABS4IPY7_9BACL</name>
<dbReference type="InterPro" id="IPR004358">
    <property type="entry name" value="Sig_transdc_His_kin-like_C"/>
</dbReference>
<dbReference type="Pfam" id="PF02518">
    <property type="entry name" value="HATPase_c"/>
    <property type="match status" value="1"/>
</dbReference>
<evidence type="ECO:0000256" key="8">
    <source>
        <dbReference type="ARBA" id="ARBA00023012"/>
    </source>
</evidence>
<dbReference type="RefSeq" id="WP_245375241.1">
    <property type="nucleotide sequence ID" value="NZ_JAGGLB010000002.1"/>
</dbReference>
<evidence type="ECO:0000259" key="11">
    <source>
        <dbReference type="PROSITE" id="PS50109"/>
    </source>
</evidence>
<evidence type="ECO:0000259" key="12">
    <source>
        <dbReference type="PROSITE" id="PS50110"/>
    </source>
</evidence>
<evidence type="ECO:0000256" key="9">
    <source>
        <dbReference type="PROSITE-ProRule" id="PRU00169"/>
    </source>
</evidence>
<comment type="catalytic activity">
    <reaction evidence="1">
        <text>ATP + protein L-histidine = ADP + protein N-phospho-L-histidine.</text>
        <dbReference type="EC" id="2.7.13.3"/>
    </reaction>
</comment>
<evidence type="ECO:0000256" key="5">
    <source>
        <dbReference type="ARBA" id="ARBA00022741"/>
    </source>
</evidence>
<evidence type="ECO:0000256" key="1">
    <source>
        <dbReference type="ARBA" id="ARBA00000085"/>
    </source>
</evidence>
<dbReference type="PANTHER" id="PTHR45339">
    <property type="entry name" value="HYBRID SIGNAL TRANSDUCTION HISTIDINE KINASE J"/>
    <property type="match status" value="1"/>
</dbReference>
<dbReference type="Proteomes" id="UP001519287">
    <property type="component" value="Unassembled WGS sequence"/>
</dbReference>
<dbReference type="CDD" id="cd16922">
    <property type="entry name" value="HATPase_EvgS-ArcB-TorS-like"/>
    <property type="match status" value="1"/>
</dbReference>
<sequence>MCRKEAFKLIWNESVDILLVDDQPENLLALESVLDCSGYNLVKANSGVEALRCLLKRDFAVIVLDVQMPGMDGFETAQWIKSREKTKAIPIIFITASTREEEFAFTAYSVGAIDFMVKPFSPTILKSKIEGFVQMHKIQKKLQLQTELLNQQTEEMQVAKEAAEAAAKAKSEFLAIMSHEIRTPMNGVIAMADLLLETELTQDQRDYAETIHKSGNALLLIINDILDLSKMESGKMELFEEPFDLSDCIGETLDLFSLDCRKKSLDLIYNIDPKIPENLLGDVVRLRQILLNLVGNAVKFTESGRIDVFVRLKETKGNSLEVEFTVRDTGIGIDEIFINRLFQPFSQSDSSTTRKFGGTGLGLAISKSLVELMSGTIGVKRNDGPGTSFIFTVLLYKAH</sequence>
<evidence type="ECO:0000256" key="2">
    <source>
        <dbReference type="ARBA" id="ARBA00012438"/>
    </source>
</evidence>
<keyword evidence="5" id="KW-0547">Nucleotide-binding</keyword>
<protein>
    <recommendedName>
        <fullName evidence="2">histidine kinase</fullName>
        <ecNumber evidence="2">2.7.13.3</ecNumber>
    </recommendedName>
</protein>
<dbReference type="Pfam" id="PF00072">
    <property type="entry name" value="Response_reg"/>
    <property type="match status" value="1"/>
</dbReference>
<dbReference type="PROSITE" id="PS50110">
    <property type="entry name" value="RESPONSE_REGULATORY"/>
    <property type="match status" value="1"/>
</dbReference>
<dbReference type="PROSITE" id="PS50109">
    <property type="entry name" value="HIS_KIN"/>
    <property type="match status" value="1"/>
</dbReference>
<dbReference type="SMART" id="SM00387">
    <property type="entry name" value="HATPase_c"/>
    <property type="match status" value="1"/>
</dbReference>
<dbReference type="InterPro" id="IPR003661">
    <property type="entry name" value="HisK_dim/P_dom"/>
</dbReference>
<reference evidence="13 14" key="1">
    <citation type="submission" date="2021-03" db="EMBL/GenBank/DDBJ databases">
        <title>Genomic Encyclopedia of Type Strains, Phase IV (KMG-IV): sequencing the most valuable type-strain genomes for metagenomic binning, comparative biology and taxonomic classification.</title>
        <authorList>
            <person name="Goeker M."/>
        </authorList>
    </citation>
    <scope>NUCLEOTIDE SEQUENCE [LARGE SCALE GENOMIC DNA]</scope>
    <source>
        <strain evidence="13 14">DSM 26048</strain>
    </source>
</reference>
<evidence type="ECO:0000256" key="10">
    <source>
        <dbReference type="SAM" id="Coils"/>
    </source>
</evidence>
<evidence type="ECO:0000256" key="3">
    <source>
        <dbReference type="ARBA" id="ARBA00022553"/>
    </source>
</evidence>
<dbReference type="SUPFAM" id="SSF55874">
    <property type="entry name" value="ATPase domain of HSP90 chaperone/DNA topoisomerase II/histidine kinase"/>
    <property type="match status" value="1"/>
</dbReference>
<dbReference type="Gene3D" id="1.10.287.130">
    <property type="match status" value="1"/>
</dbReference>
<feature type="domain" description="Histidine kinase" evidence="11">
    <location>
        <begin position="176"/>
        <end position="397"/>
    </location>
</feature>
<dbReference type="Gene3D" id="3.30.565.10">
    <property type="entry name" value="Histidine kinase-like ATPase, C-terminal domain"/>
    <property type="match status" value="1"/>
</dbReference>
<dbReference type="EMBL" id="JAGGLB010000002">
    <property type="protein sequence ID" value="MBP1988976.1"/>
    <property type="molecule type" value="Genomic_DNA"/>
</dbReference>
<evidence type="ECO:0000256" key="7">
    <source>
        <dbReference type="ARBA" id="ARBA00022840"/>
    </source>
</evidence>
<dbReference type="SMART" id="SM00448">
    <property type="entry name" value="REC"/>
    <property type="match status" value="1"/>
</dbReference>
<dbReference type="CDD" id="cd00082">
    <property type="entry name" value="HisKA"/>
    <property type="match status" value="1"/>
</dbReference>
<dbReference type="GO" id="GO:0016301">
    <property type="term" value="F:kinase activity"/>
    <property type="evidence" value="ECO:0007669"/>
    <property type="project" value="UniProtKB-KW"/>
</dbReference>
<keyword evidence="8" id="KW-0902">Two-component regulatory system</keyword>
<dbReference type="SUPFAM" id="SSF52172">
    <property type="entry name" value="CheY-like"/>
    <property type="match status" value="1"/>
</dbReference>
<dbReference type="InterPro" id="IPR001789">
    <property type="entry name" value="Sig_transdc_resp-reg_receiver"/>
</dbReference>
<dbReference type="PANTHER" id="PTHR45339:SF1">
    <property type="entry name" value="HYBRID SIGNAL TRANSDUCTION HISTIDINE KINASE J"/>
    <property type="match status" value="1"/>
</dbReference>